<dbReference type="EMBL" id="KZ819782">
    <property type="protein sequence ID" value="PWN52342.1"/>
    <property type="molecule type" value="Genomic_DNA"/>
</dbReference>
<dbReference type="Proteomes" id="UP000245626">
    <property type="component" value="Unassembled WGS sequence"/>
</dbReference>
<evidence type="ECO:0000313" key="2">
    <source>
        <dbReference type="Proteomes" id="UP000245626"/>
    </source>
</evidence>
<proteinExistence type="predicted"/>
<accession>A0ACD0P2V7</accession>
<protein>
    <submittedName>
        <fullName evidence="1">Uncharacterized protein</fullName>
    </submittedName>
</protein>
<reference evidence="1 2" key="1">
    <citation type="journal article" date="2018" name="Mol. Biol. Evol.">
        <title>Broad Genomic Sampling Reveals a Smut Pathogenic Ancestry of the Fungal Clade Ustilaginomycotina.</title>
        <authorList>
            <person name="Kijpornyongpan T."/>
            <person name="Mondo S.J."/>
            <person name="Barry K."/>
            <person name="Sandor L."/>
            <person name="Lee J."/>
            <person name="Lipzen A."/>
            <person name="Pangilinan J."/>
            <person name="LaButti K."/>
            <person name="Hainaut M."/>
            <person name="Henrissat B."/>
            <person name="Grigoriev I.V."/>
            <person name="Spatafora J.W."/>
            <person name="Aime M.C."/>
        </authorList>
    </citation>
    <scope>NUCLEOTIDE SEQUENCE [LARGE SCALE GENOMIC DNA]</scope>
    <source>
        <strain evidence="1 2">SA 807</strain>
    </source>
</reference>
<organism evidence="1 2">
    <name type="scientific">Violaceomyces palustris</name>
    <dbReference type="NCBI Taxonomy" id="1673888"/>
    <lineage>
        <taxon>Eukaryota</taxon>
        <taxon>Fungi</taxon>
        <taxon>Dikarya</taxon>
        <taxon>Basidiomycota</taxon>
        <taxon>Ustilaginomycotina</taxon>
        <taxon>Ustilaginomycetes</taxon>
        <taxon>Violaceomycetales</taxon>
        <taxon>Violaceomycetaceae</taxon>
        <taxon>Violaceomyces</taxon>
    </lineage>
</organism>
<sequence>MSSSSPPSPSEKKQASKRTKGGNLLSPDSLASQVQSLELIMAMWQGDDELEITSEDMESIRNLAEYLNLPIAELGNESSKKLKESLPDGILLTLTVHPESGGKERKLKIEVRLPLRSEVEGSGSKQVENRDLDGIPPPPSFRVRSVDWLKRSSNDRVSSSVKSIAERAQDQVPNEYGEMPETDTVGILMSVIETVSEVTLEELRNGGANSSNSGDETTRTATATRLEGVLRTWSYLPSLSSKEKRDDLVNYAADHEPPLTGFVLAGKPGLVVLEHPMPPGLDSPPLDDTRPSSVRTREAELLRASSSIDSFWSQIKSKSWADIPAFHKKVSERYREEYVDRCFQVMEEITEREEVGGRTVVAYGGKRNKSDLGSLQSWLTEKGLQGRIERVLGAEWGADD</sequence>
<keyword evidence="2" id="KW-1185">Reference proteome</keyword>
<gene>
    <name evidence="1" type="ORF">IE53DRAFT_312273</name>
</gene>
<name>A0ACD0P2V7_9BASI</name>
<evidence type="ECO:0000313" key="1">
    <source>
        <dbReference type="EMBL" id="PWN52342.1"/>
    </source>
</evidence>